<reference evidence="2 3" key="1">
    <citation type="submission" date="2014-07" db="EMBL/GenBank/DDBJ databases">
        <title>Genomic and transcriptomic analysis on Apis cerana provide comprehensive insights into honey bee biology.</title>
        <authorList>
            <person name="Diao Q."/>
            <person name="Sun L."/>
            <person name="Zheng H."/>
            <person name="Zheng H."/>
            <person name="Xu S."/>
            <person name="Wang S."/>
            <person name="Zeng Z."/>
            <person name="Hu F."/>
            <person name="Su S."/>
            <person name="Wu J."/>
        </authorList>
    </citation>
    <scope>NUCLEOTIDE SEQUENCE [LARGE SCALE GENOMIC DNA]</scope>
    <source>
        <tissue evidence="2">Pupae without intestine</tissue>
    </source>
</reference>
<dbReference type="STRING" id="94128.A0A2A3ETI2"/>
<dbReference type="AlphaFoldDB" id="A0A2A3ETI2"/>
<feature type="compositionally biased region" description="Polar residues" evidence="1">
    <location>
        <begin position="526"/>
        <end position="535"/>
    </location>
</feature>
<evidence type="ECO:0000313" key="3">
    <source>
        <dbReference type="Proteomes" id="UP000242457"/>
    </source>
</evidence>
<protein>
    <submittedName>
        <fullName evidence="2">Uncharacterized protein</fullName>
    </submittedName>
</protein>
<dbReference type="OrthoDB" id="7538278at2759"/>
<dbReference type="EMBL" id="KZ288186">
    <property type="protein sequence ID" value="PBC34804.1"/>
    <property type="molecule type" value="Genomic_DNA"/>
</dbReference>
<proteinExistence type="predicted"/>
<feature type="region of interest" description="Disordered" evidence="1">
    <location>
        <begin position="520"/>
        <end position="543"/>
    </location>
</feature>
<sequence>MTKNKNSIVCAICYIFASLASLTFSIVSHEIHIKYILLLNFIIPINYSIQDFLVHFVITEHVDRKNPIVRDDFQFVLINPRQVHRLETGIRDFFSKIGKPISRPIILRSSKEADVLSTIREICKNIRKSVIELVNDFGLIDNVQLYENRSREDPLSDDWYSEVLLQSVYTMLDLGNMINEITSLTDIFNRNGNSSLKGNEHLTSKTTSDGFKFLGSVDDVLEFINKLAQCFSEMNTKRNQKWSSNVIRTALHLMNNAPRQALKNMKSKVNDTLLRNDILRYRGQRKPWHVFLCLVIINNDRINYDDCVDEFRRFDECRKSVRLRSTSEAYNVDAKSWTKAIQCLSNCTAAEDEKISCKIVRRTPKKIKRKVSYVFERILDKRISKGTPFHRAVNDLGEILSKSTWGQRFIDELFQCINIFEDGKKKLRKLSKFVGKDDEAAIKHKEISRALKWYKKGALLRTFRTIHKLHRSAIDFEKFFAQGMKETLKETWQSHVNVLTHLMDWMTKLLDLYSGENLNGHEPSSPDKSTSQIEWNSDEDSENMQEFATRHRTDFNLAEKIKDADNSMNSLVESMNHLSRYRDVDNNSMLVSMANNLLLIVIFIETIGFASSLYALGQTSNEYGSLEIYDGWNRELWVQKIN</sequence>
<evidence type="ECO:0000313" key="2">
    <source>
        <dbReference type="EMBL" id="PBC34804.1"/>
    </source>
</evidence>
<dbReference type="Proteomes" id="UP000242457">
    <property type="component" value="Unassembled WGS sequence"/>
</dbReference>
<keyword evidence="3" id="KW-1185">Reference proteome</keyword>
<accession>A0A2A3ETI2</accession>
<organism evidence="2 3">
    <name type="scientific">Apis cerana cerana</name>
    <name type="common">Oriental honeybee</name>
    <dbReference type="NCBI Taxonomy" id="94128"/>
    <lineage>
        <taxon>Eukaryota</taxon>
        <taxon>Metazoa</taxon>
        <taxon>Ecdysozoa</taxon>
        <taxon>Arthropoda</taxon>
        <taxon>Hexapoda</taxon>
        <taxon>Insecta</taxon>
        <taxon>Pterygota</taxon>
        <taxon>Neoptera</taxon>
        <taxon>Endopterygota</taxon>
        <taxon>Hymenoptera</taxon>
        <taxon>Apocrita</taxon>
        <taxon>Aculeata</taxon>
        <taxon>Apoidea</taxon>
        <taxon>Anthophila</taxon>
        <taxon>Apidae</taxon>
        <taxon>Apis</taxon>
    </lineage>
</organism>
<evidence type="ECO:0000256" key="1">
    <source>
        <dbReference type="SAM" id="MobiDB-lite"/>
    </source>
</evidence>
<name>A0A2A3ETI2_APICC</name>
<gene>
    <name evidence="2" type="ORF">APICC_01242</name>
</gene>